<reference evidence="4 9" key="4">
    <citation type="submission" date="2014-04" db="EMBL/GenBank/DDBJ databases">
        <title>Transcriptional profiles of Haloferax mediterranei on the basis of nitrogen availability.</title>
        <authorList>
            <person name="Bautista V."/>
        </authorList>
    </citation>
    <scope>NUCLEOTIDE SEQUENCE [LARGE SCALE GENOMIC DNA]</scope>
    <source>
        <strain evidence="4">ATCC 33500</strain>
        <strain evidence="9">ATCC 33500 / DSM 1411 / JCM 8866 / NBRC 14739 / NCIMB 2177 / R-4</strain>
        <plasmid evidence="4">HMPLAS1</plasmid>
        <plasmid evidence="9">Plasmid HMPLAS1</plasmid>
    </source>
</reference>
<reference evidence="3" key="5">
    <citation type="submission" date="2014-05" db="EMBL/GenBank/DDBJ databases">
        <authorList>
            <person name="Wang L."/>
            <person name="Yang H."/>
            <person name="Xiang H."/>
        </authorList>
    </citation>
    <scope>NUCLEOTIDE SEQUENCE</scope>
    <source>
        <strain evidence="3">CGMCC 1.2087</strain>
        <plasmid evidence="3">pHM500</plasmid>
    </source>
</reference>
<geneLocation type="plasmid" evidence="3 7">
    <name>pHM500</name>
</geneLocation>
<reference evidence="5 8" key="3">
    <citation type="journal article" date="2014" name="PLoS Genet.">
        <title>Phylogenetically driven sequencing of extremely halophilic archaea reveals strategies for static and dynamic osmo-response.</title>
        <authorList>
            <person name="Becker E.A."/>
            <person name="Seitzer P.M."/>
            <person name="Tritt A."/>
            <person name="Larsen D."/>
            <person name="Krusor M."/>
            <person name="Yao A.I."/>
            <person name="Wu D."/>
            <person name="Madern D."/>
            <person name="Eisen J.A."/>
            <person name="Darling A.E."/>
            <person name="Facciotti M.T."/>
        </authorList>
    </citation>
    <scope>NUCLEOTIDE SEQUENCE [LARGE SCALE GENOMIC DNA]</scope>
    <source>
        <strain evidence="5">ATCC 33500</strain>
        <strain evidence="8">ATCC 33500 / DSM 1411 / JCM 8866 / NBRC 14739 / NCIMB 2177 / R-4</strain>
    </source>
</reference>
<dbReference type="HOGENOM" id="CLU_150431_0_0_2"/>
<evidence type="ECO:0000313" key="4">
    <source>
        <dbReference type="EMBL" id="AHZ24360.1"/>
    </source>
</evidence>
<dbReference type="EMBL" id="CP001871">
    <property type="protein sequence ID" value="AFK21594.1"/>
    <property type="molecule type" value="Genomic_DNA"/>
</dbReference>
<geneLocation type="plasmid" evidence="6 10">
    <name>pHME505</name>
</geneLocation>
<dbReference type="Proteomes" id="UP000027075">
    <property type="component" value="Plasmid HMPLAS1"/>
</dbReference>
<evidence type="ECO:0000313" key="9">
    <source>
        <dbReference type="Proteomes" id="UP000027075"/>
    </source>
</evidence>
<feature type="compositionally biased region" description="Basic and acidic residues" evidence="1">
    <location>
        <begin position="21"/>
        <end position="30"/>
    </location>
</feature>
<feature type="domain" description="DUF8115" evidence="2">
    <location>
        <begin position="1"/>
        <end position="132"/>
    </location>
</feature>
<evidence type="ECO:0000313" key="8">
    <source>
        <dbReference type="Proteomes" id="UP000011603"/>
    </source>
</evidence>
<dbReference type="KEGG" id="hme:HFX_6478"/>
<sequence>MSDDKPNAEELLQSAKSQKRHTSEPTKEMSTDDSGNELVGAVEDAYQGLENDDLNQTLSLRDANLAALFAALESTGGLNSVGKRALEYLERDETTNSKADVLKALVRVGLSEVATEELEAGAEGRRQFERSKIEDYDF</sequence>
<feature type="region of interest" description="Disordered" evidence="1">
    <location>
        <begin position="119"/>
        <end position="138"/>
    </location>
</feature>
<accession>I3RBI4</accession>
<evidence type="ECO:0000313" key="6">
    <source>
        <dbReference type="EMBL" id="QCQ76766.1"/>
    </source>
</evidence>
<reference evidence="3" key="1">
    <citation type="journal article" date="2012" name="Appl. Environ. Microbiol.">
        <title>Identification of the haloarchaeal phasin (PhaP) that functions in polyhydroxyalkanoate accumulation and granule formation in Haloferax mediterranei.</title>
        <authorList>
            <person name="Cai S."/>
            <person name="Cai L."/>
            <person name="Liu H."/>
            <person name="Liu X."/>
            <person name="Han J."/>
            <person name="Zhou J."/>
            <person name="Xiang H."/>
        </authorList>
    </citation>
    <scope>NUCLEOTIDE SEQUENCE</scope>
    <source>
        <strain evidence="3">CGMCC 1.2087</strain>
    </source>
</reference>
<dbReference type="PATRIC" id="fig|523841.21.peg.3470"/>
<dbReference type="EMBL" id="AOLO01000015">
    <property type="protein sequence ID" value="ELZ97095.1"/>
    <property type="molecule type" value="Genomic_DNA"/>
</dbReference>
<dbReference type="Proteomes" id="UP000299011">
    <property type="component" value="Plasmid pHME505"/>
</dbReference>
<proteinExistence type="predicted"/>
<evidence type="ECO:0000313" key="3">
    <source>
        <dbReference type="EMBL" id="AFK21594.1"/>
    </source>
</evidence>
<dbReference type="Pfam" id="PF26424">
    <property type="entry name" value="DUF8115"/>
    <property type="match status" value="1"/>
</dbReference>
<dbReference type="InterPro" id="IPR058428">
    <property type="entry name" value="DUF8115"/>
</dbReference>
<dbReference type="Proteomes" id="UP000011603">
    <property type="component" value="Unassembled WGS sequence"/>
</dbReference>
<gene>
    <name evidence="3" type="ordered locus">HFX_6478</name>
    <name evidence="4" type="ORF">BM92_15660</name>
    <name evidence="5" type="ORF">C439_17273</name>
    <name evidence="6" type="ORF">E6P09_15600</name>
</gene>
<keyword evidence="3" id="KW-0614">Plasmid</keyword>
<dbReference type="Proteomes" id="UP000006469">
    <property type="component" value="Plasmid pHM500"/>
</dbReference>
<feature type="region of interest" description="Disordered" evidence="1">
    <location>
        <begin position="1"/>
        <end position="39"/>
    </location>
</feature>
<dbReference type="EMBL" id="CP039140">
    <property type="protein sequence ID" value="QCQ76766.1"/>
    <property type="molecule type" value="Genomic_DNA"/>
</dbReference>
<evidence type="ECO:0000313" key="10">
    <source>
        <dbReference type="Proteomes" id="UP000299011"/>
    </source>
</evidence>
<reference evidence="6 10" key="6">
    <citation type="submission" date="2019-04" db="EMBL/GenBank/DDBJ databases">
        <title>Methylomes of two halophilic Archaea, Haloarcula marismortui and Haloferax mediterranei.</title>
        <authorList>
            <person name="DasSarma S."/>
            <person name="DasSarma P."/>
            <person name="DasSarma S."/>
            <person name="Fomenkov A."/>
            <person name="Vincze T."/>
            <person name="Anton B.P."/>
            <person name="Roberts R.J."/>
        </authorList>
    </citation>
    <scope>NUCLEOTIDE SEQUENCE [LARGE SCALE GENOMIC DNA]</scope>
    <source>
        <strain evidence="6">ATCC 33500</strain>
        <strain evidence="10">ATCC 33500 / DSM 1411 / JCM 8866 / NBRC 14739 / NCIMB 2177 / R-4</strain>
        <plasmid evidence="6 10">pHME505</plasmid>
    </source>
</reference>
<dbReference type="OrthoDB" id="205478at2157"/>
<name>I3RBI4_HALMT</name>
<reference evidence="3 7" key="2">
    <citation type="journal article" date="2012" name="J. Bacteriol.">
        <title>Complete genome sequence of the metabolically versatile halophilic archaeon Haloferax mediterranei, a poly(3-hydroxybutyrate-co-3-hydroxyvalerate) producer.</title>
        <authorList>
            <person name="Han J."/>
            <person name="Zhang F."/>
            <person name="Hou J."/>
            <person name="Liu X."/>
            <person name="Li M."/>
            <person name="Liu H."/>
            <person name="Cai L."/>
            <person name="Zhang B."/>
            <person name="Chen Y."/>
            <person name="Zhou J."/>
            <person name="Hu S."/>
            <person name="Xiang H."/>
        </authorList>
    </citation>
    <scope>NUCLEOTIDE SEQUENCE [LARGE SCALE GENOMIC DNA]</scope>
    <source>
        <strain evidence="7">ATCC 33500 / DSM 1411 / JCM 8866 / NBRC 14739 / NCIMB 2177 / R-4</strain>
        <strain evidence="3">CGMCC 1.2087</strain>
        <plasmid evidence="7">pHM500</plasmid>
    </source>
</reference>
<protein>
    <recommendedName>
        <fullName evidence="2">DUF8115 domain-containing protein</fullName>
    </recommendedName>
</protein>
<geneLocation type="plasmid" evidence="4 9">
    <name>HMPLAS1</name>
</geneLocation>
<evidence type="ECO:0000256" key="1">
    <source>
        <dbReference type="SAM" id="MobiDB-lite"/>
    </source>
</evidence>
<feature type="compositionally biased region" description="Basic and acidic residues" evidence="1">
    <location>
        <begin position="122"/>
        <end position="138"/>
    </location>
</feature>
<evidence type="ECO:0000313" key="7">
    <source>
        <dbReference type="Proteomes" id="UP000006469"/>
    </source>
</evidence>
<keyword evidence="8" id="KW-1185">Reference proteome</keyword>
<organism evidence="3 7">
    <name type="scientific">Haloferax mediterranei (strain ATCC 33500 / DSM 1411 / JCM 8866 / NBRC 14739 / NCIMB 2177 / R-4)</name>
    <name type="common">Halobacterium mediterranei</name>
    <dbReference type="NCBI Taxonomy" id="523841"/>
    <lineage>
        <taxon>Archaea</taxon>
        <taxon>Methanobacteriati</taxon>
        <taxon>Methanobacteriota</taxon>
        <taxon>Stenosarchaea group</taxon>
        <taxon>Halobacteria</taxon>
        <taxon>Halobacteriales</taxon>
        <taxon>Haloferacaceae</taxon>
        <taxon>Haloferax</taxon>
    </lineage>
</organism>
<dbReference type="AlphaFoldDB" id="I3RBI4"/>
<evidence type="ECO:0000259" key="2">
    <source>
        <dbReference type="Pfam" id="PF26424"/>
    </source>
</evidence>
<dbReference type="EMBL" id="CP007554">
    <property type="protein sequence ID" value="AHZ24360.1"/>
    <property type="molecule type" value="Genomic_DNA"/>
</dbReference>
<evidence type="ECO:0000313" key="5">
    <source>
        <dbReference type="EMBL" id="ELZ97095.1"/>
    </source>
</evidence>